<evidence type="ECO:0000313" key="2">
    <source>
        <dbReference type="Proteomes" id="UP000325315"/>
    </source>
</evidence>
<dbReference type="Proteomes" id="UP000325315">
    <property type="component" value="Unassembled WGS sequence"/>
</dbReference>
<reference evidence="2" key="1">
    <citation type="journal article" date="2019" name="Plant Biotechnol. J.">
        <title>Genome sequencing of the Australian wild diploid species Gossypium australe highlights disease resistance and delayed gland morphogenesis.</title>
        <authorList>
            <person name="Cai Y."/>
            <person name="Cai X."/>
            <person name="Wang Q."/>
            <person name="Wang P."/>
            <person name="Zhang Y."/>
            <person name="Cai C."/>
            <person name="Xu Y."/>
            <person name="Wang K."/>
            <person name="Zhou Z."/>
            <person name="Wang C."/>
            <person name="Geng S."/>
            <person name="Li B."/>
            <person name="Dong Q."/>
            <person name="Hou Y."/>
            <person name="Wang H."/>
            <person name="Ai P."/>
            <person name="Liu Z."/>
            <person name="Yi F."/>
            <person name="Sun M."/>
            <person name="An G."/>
            <person name="Cheng J."/>
            <person name="Zhang Y."/>
            <person name="Shi Q."/>
            <person name="Xie Y."/>
            <person name="Shi X."/>
            <person name="Chang Y."/>
            <person name="Huang F."/>
            <person name="Chen Y."/>
            <person name="Hong S."/>
            <person name="Mi L."/>
            <person name="Sun Q."/>
            <person name="Zhang L."/>
            <person name="Zhou B."/>
            <person name="Peng R."/>
            <person name="Zhang X."/>
            <person name="Liu F."/>
        </authorList>
    </citation>
    <scope>NUCLEOTIDE SEQUENCE [LARGE SCALE GENOMIC DNA]</scope>
    <source>
        <strain evidence="2">cv. PA1801</strain>
    </source>
</reference>
<protein>
    <submittedName>
        <fullName evidence="1">Retrovirus-related Pol polyprotein from transposon TNT 1-94</fullName>
    </submittedName>
</protein>
<sequence>MDEELRAMESFHTWSSGPLLEGKKQLIIKHEENGSVDSYEARLVGKGFTQLEGIDYTETFFQLDINNDFLNGICNVEVYMKLPPSYGSDQQGMVCRLYKSINGLK</sequence>
<comment type="caution">
    <text evidence="1">The sequence shown here is derived from an EMBL/GenBank/DDBJ whole genome shotgun (WGS) entry which is preliminary data.</text>
</comment>
<accession>A0A5B6W7H8</accession>
<gene>
    <name evidence="1" type="ORF">EPI10_011519</name>
</gene>
<dbReference type="AlphaFoldDB" id="A0A5B6W7H8"/>
<evidence type="ECO:0000313" key="1">
    <source>
        <dbReference type="EMBL" id="KAA3477641.1"/>
    </source>
</evidence>
<proteinExistence type="predicted"/>
<dbReference type="EMBL" id="SMMG02000004">
    <property type="protein sequence ID" value="KAA3477641.1"/>
    <property type="molecule type" value="Genomic_DNA"/>
</dbReference>
<name>A0A5B6W7H8_9ROSI</name>
<keyword evidence="2" id="KW-1185">Reference proteome</keyword>
<organism evidence="1 2">
    <name type="scientific">Gossypium australe</name>
    <dbReference type="NCBI Taxonomy" id="47621"/>
    <lineage>
        <taxon>Eukaryota</taxon>
        <taxon>Viridiplantae</taxon>
        <taxon>Streptophyta</taxon>
        <taxon>Embryophyta</taxon>
        <taxon>Tracheophyta</taxon>
        <taxon>Spermatophyta</taxon>
        <taxon>Magnoliopsida</taxon>
        <taxon>eudicotyledons</taxon>
        <taxon>Gunneridae</taxon>
        <taxon>Pentapetalae</taxon>
        <taxon>rosids</taxon>
        <taxon>malvids</taxon>
        <taxon>Malvales</taxon>
        <taxon>Malvaceae</taxon>
        <taxon>Malvoideae</taxon>
        <taxon>Gossypium</taxon>
    </lineage>
</organism>
<dbReference type="OrthoDB" id="1749346at2759"/>